<comment type="caution">
    <text evidence="5">The sequence shown here is derived from an EMBL/GenBank/DDBJ whole genome shotgun (WGS) entry which is preliminary data.</text>
</comment>
<evidence type="ECO:0000256" key="3">
    <source>
        <dbReference type="PIRNR" id="PIRNR000858"/>
    </source>
</evidence>
<dbReference type="EC" id="2.8.3.5" evidence="3"/>
<keyword evidence="6" id="KW-1185">Reference proteome</keyword>
<keyword evidence="3" id="KW-0496">Mitochondrion</keyword>
<dbReference type="EMBL" id="BLZA01000053">
    <property type="protein sequence ID" value="GHJ89900.1"/>
    <property type="molecule type" value="Genomic_DNA"/>
</dbReference>
<comment type="catalytic activity">
    <reaction evidence="3">
        <text>a 3-oxo acid + succinyl-CoA = a 3-oxoacyl-CoA + succinate</text>
        <dbReference type="Rhea" id="RHEA:24564"/>
        <dbReference type="ChEBI" id="CHEBI:30031"/>
        <dbReference type="ChEBI" id="CHEBI:35973"/>
        <dbReference type="ChEBI" id="CHEBI:57292"/>
        <dbReference type="ChEBI" id="CHEBI:90726"/>
        <dbReference type="EC" id="2.8.3.5"/>
    </reaction>
</comment>
<dbReference type="FunFam" id="3.40.1080.10:FF:000001">
    <property type="entry name" value="Succinyl-coa:3-ketoacid-coenzyme a transferase subunit b"/>
    <property type="match status" value="1"/>
</dbReference>
<dbReference type="PANTHER" id="PTHR13707">
    <property type="entry name" value="KETOACID-COENZYME A TRANSFERASE"/>
    <property type="match status" value="1"/>
</dbReference>
<dbReference type="PIRSF" id="PIRSF000858">
    <property type="entry name" value="SCOT-t"/>
    <property type="match status" value="1"/>
</dbReference>
<dbReference type="NCBIfam" id="TIGR02428">
    <property type="entry name" value="pcaJ_scoB_fam"/>
    <property type="match status" value="1"/>
</dbReference>
<comment type="pathway">
    <text evidence="3">Ketone metabolism; succinyl-CoA degradation; acetoacetyl-CoA from succinyl-CoA: step 1/1.</text>
</comment>
<dbReference type="InterPro" id="IPR004165">
    <property type="entry name" value="CoA_trans_fam_I"/>
</dbReference>
<reference evidence="5" key="1">
    <citation type="submission" date="2020-07" db="EMBL/GenBank/DDBJ databases">
        <title>Draft Genome Sequence of a Deep-Sea Yeast, Naganishia (Cryptococcus) liquefaciens strain N6.</title>
        <authorList>
            <person name="Han Y.W."/>
            <person name="Kajitani R."/>
            <person name="Morimoto H."/>
            <person name="Parhat M."/>
            <person name="Tsubouchi H."/>
            <person name="Bakenova O."/>
            <person name="Ogata M."/>
            <person name="Argunhan B."/>
            <person name="Aoki R."/>
            <person name="Kajiwara S."/>
            <person name="Itoh T."/>
            <person name="Iwasaki H."/>
        </authorList>
    </citation>
    <scope>NUCLEOTIDE SEQUENCE</scope>
    <source>
        <strain evidence="5">N6</strain>
    </source>
</reference>
<dbReference type="InterPro" id="IPR014388">
    <property type="entry name" value="3-oxoacid_CoA-transferase"/>
</dbReference>
<evidence type="ECO:0000313" key="6">
    <source>
        <dbReference type="Proteomes" id="UP000620104"/>
    </source>
</evidence>
<dbReference type="GO" id="GO:0046952">
    <property type="term" value="P:ketone body catabolic process"/>
    <property type="evidence" value="ECO:0007669"/>
    <property type="project" value="InterPro"/>
</dbReference>
<name>A0A8H3TZ63_9TREE</name>
<dbReference type="InterPro" id="IPR004164">
    <property type="entry name" value="CoA_transf_AS"/>
</dbReference>
<dbReference type="GO" id="GO:0008260">
    <property type="term" value="F:succinyl-CoA:3-oxo-acid CoA-transferase activity"/>
    <property type="evidence" value="ECO:0007669"/>
    <property type="project" value="UniProtKB-EC"/>
</dbReference>
<dbReference type="SMART" id="SM00882">
    <property type="entry name" value="CoA_trans"/>
    <property type="match status" value="2"/>
</dbReference>
<dbReference type="SUPFAM" id="SSF100950">
    <property type="entry name" value="NagB/RpiA/CoA transferase-like"/>
    <property type="match status" value="2"/>
</dbReference>
<dbReference type="PANTHER" id="PTHR13707:SF60">
    <property type="entry name" value="ACETATE COA-TRANSFERASE SUBUNIT ALPHA"/>
    <property type="match status" value="1"/>
</dbReference>
<feature type="active site" description="5-glutamyl coenzyme A thioester intermediate" evidence="4">
    <location>
        <position position="375"/>
    </location>
</feature>
<comment type="similarity">
    <text evidence="1 3">Belongs to the 3-oxoacid CoA-transferase family.</text>
</comment>
<evidence type="ECO:0000256" key="2">
    <source>
        <dbReference type="ARBA" id="ARBA00022679"/>
    </source>
</evidence>
<comment type="function">
    <text evidence="3">Key enzyme for ketone body catabolism. Transfers the CoA moiety from succinate to acetoacetate. Formation of the enzyme-CoA intermediate proceeds via an unstable anhydride species formed between the carboxylate groups of the enzyme and substrate.</text>
</comment>
<dbReference type="PROSITE" id="PS01274">
    <property type="entry name" value="COA_TRANSF_2"/>
    <property type="match status" value="1"/>
</dbReference>
<dbReference type="AlphaFoldDB" id="A0A8H3TZ63"/>
<protein>
    <recommendedName>
        <fullName evidence="3">Succinyl-CoA:3-ketoacid-coenzyme A transferase</fullName>
        <ecNumber evidence="3">2.8.3.5</ecNumber>
    </recommendedName>
</protein>
<evidence type="ECO:0000313" key="5">
    <source>
        <dbReference type="EMBL" id="GHJ89900.1"/>
    </source>
</evidence>
<sequence>MSTPLIRRPFAALLRNARCTARRTSAPCHARPFSLSTRCQELQSTPRAQQPASGTISVPRSTKVWPSAEEAVKHIPSGSMILSAGFGLCGVPQTLINAIHANDNIQDLTVVSNNAGNSGSGGLSPLVKSGQISNMILSYVGTNKNLQDAYLSGKVGLELAPQGTIAERLRAGGAGVPAIYTPTGAGTFVETGGIPRRLSPKEQSKEQTIDVPGVAKEVREFDGKHYLLEPAIKGDVAIIRAWKVDKAGNCVFRYTTKAFAGLMARAARLCIVEAEHIVEVGEIAPMEIDLPGIYIDRIVPATVPSQIEITVLRSDTADTATESSAKDPARLRRELIARRASQELKDGYYCNLGVGMPVLAASYLPPGTNVWLQSENGILGMGPYPTEDQVDADIINAGKETVTLLPGAAVFDSVESFSMIRGGHVDVSILGAMEVSANGDLANFMIPGKLVKGMGGAMDLVSNPDETKVIVVTDHVDKNGNPKVVEQCSLPMTGVRCVSRIITDLCVFDVNRESGGLTLVELAKGVTVEDVKAKTGAAFVVADRLGSWS</sequence>
<dbReference type="Proteomes" id="UP000620104">
    <property type="component" value="Unassembled WGS sequence"/>
</dbReference>
<gene>
    <name evidence="5" type="ORF">NliqN6_6302</name>
</gene>
<dbReference type="InterPro" id="IPR037171">
    <property type="entry name" value="NagB/RpiA_transferase-like"/>
</dbReference>
<evidence type="ECO:0000256" key="1">
    <source>
        <dbReference type="ARBA" id="ARBA00007154"/>
    </source>
</evidence>
<accession>A0A8H3TZ63</accession>
<dbReference type="Pfam" id="PF01144">
    <property type="entry name" value="CoA_trans"/>
    <property type="match status" value="2"/>
</dbReference>
<proteinExistence type="inferred from homology"/>
<dbReference type="UniPathway" id="UPA00929">
    <property type="reaction ID" value="UER00894"/>
</dbReference>
<dbReference type="OrthoDB" id="1933379at2759"/>
<organism evidence="5 6">
    <name type="scientific">Naganishia liquefaciens</name>
    <dbReference type="NCBI Taxonomy" id="104408"/>
    <lineage>
        <taxon>Eukaryota</taxon>
        <taxon>Fungi</taxon>
        <taxon>Dikarya</taxon>
        <taxon>Basidiomycota</taxon>
        <taxon>Agaricomycotina</taxon>
        <taxon>Tremellomycetes</taxon>
        <taxon>Filobasidiales</taxon>
        <taxon>Filobasidiaceae</taxon>
        <taxon>Naganishia</taxon>
    </lineage>
</organism>
<keyword evidence="2 3" id="KW-0808">Transferase</keyword>
<dbReference type="Gene3D" id="3.40.1080.10">
    <property type="entry name" value="Glutaconate Coenzyme A-transferase"/>
    <property type="match status" value="2"/>
</dbReference>
<dbReference type="InterPro" id="IPR012791">
    <property type="entry name" value="3-oxoacid_CoA-transf_B"/>
</dbReference>
<evidence type="ECO:0000256" key="4">
    <source>
        <dbReference type="PIRSR" id="PIRSR000858-1"/>
    </source>
</evidence>